<dbReference type="EC" id="1.17.1.8" evidence="8"/>
<dbReference type="PANTHER" id="PTHR20836">
    <property type="entry name" value="DIHYDRODIPICOLINATE REDUCTASE"/>
    <property type="match status" value="1"/>
</dbReference>
<evidence type="ECO:0000256" key="8">
    <source>
        <dbReference type="NCBIfam" id="TIGR00036"/>
    </source>
</evidence>
<dbReference type="InterPro" id="IPR022664">
    <property type="entry name" value="DapB_N_CS"/>
</dbReference>
<dbReference type="Gene3D" id="3.40.50.720">
    <property type="entry name" value="NAD(P)-binding Rossmann-like Domain"/>
    <property type="match status" value="1"/>
</dbReference>
<sequence>LGINLLIELSKQAAKVLGGSFDIEILEKHHNLKLDAPSGTALMIADGISETLPQEPQYIYDRHTMRRKRTKNEIGIHSVRGGTIVGEHEVIFAGHDEVVTITHQAQSKEVFAVGAVNAAVFLAKQGAGMYSMSDLLADKF</sequence>
<dbReference type="GO" id="GO:0008839">
    <property type="term" value="F:4-hydroxy-tetrahydrodipicolinate reductase"/>
    <property type="evidence" value="ECO:0007669"/>
    <property type="project" value="UniProtKB-UniRule"/>
</dbReference>
<dbReference type="Proteomes" id="UP000633365">
    <property type="component" value="Unassembled WGS sequence"/>
</dbReference>
<evidence type="ECO:0000256" key="3">
    <source>
        <dbReference type="ARBA" id="ARBA00022857"/>
    </source>
</evidence>
<dbReference type="SUPFAM" id="SSF55347">
    <property type="entry name" value="Glyceraldehyde-3-phosphate dehydrogenase-like, C-terminal domain"/>
    <property type="match status" value="1"/>
</dbReference>
<keyword evidence="3" id="KW-0521">NADP</keyword>
<organism evidence="10 11">
    <name type="scientific">Ruminococcus difficilis</name>
    <dbReference type="NCBI Taxonomy" id="2763069"/>
    <lineage>
        <taxon>Bacteria</taxon>
        <taxon>Bacillati</taxon>
        <taxon>Bacillota</taxon>
        <taxon>Clostridia</taxon>
        <taxon>Eubacteriales</taxon>
        <taxon>Oscillospiraceae</taxon>
        <taxon>Ruminococcus</taxon>
    </lineage>
</organism>
<name>A0A934U115_9FIRM</name>
<dbReference type="AlphaFoldDB" id="A0A934U115"/>
<dbReference type="Pfam" id="PF05173">
    <property type="entry name" value="DapB_C"/>
    <property type="match status" value="1"/>
</dbReference>
<dbReference type="PROSITE" id="PS01298">
    <property type="entry name" value="DAPB"/>
    <property type="match status" value="1"/>
</dbReference>
<dbReference type="EMBL" id="JAEQMG010000072">
    <property type="protein sequence ID" value="MBK6088645.1"/>
    <property type="molecule type" value="Genomic_DNA"/>
</dbReference>
<feature type="domain" description="Dihydrodipicolinate reductase C-terminal" evidence="9">
    <location>
        <begin position="2"/>
        <end position="136"/>
    </location>
</feature>
<gene>
    <name evidence="10" type="primary">dapB</name>
    <name evidence="10" type="ORF">JKK62_08265</name>
</gene>
<dbReference type="InterPro" id="IPR023940">
    <property type="entry name" value="DHDPR_bac"/>
</dbReference>
<dbReference type="FunFam" id="3.30.360.10:FF:000009">
    <property type="entry name" value="4-hydroxy-tetrahydrodipicolinate reductase"/>
    <property type="match status" value="1"/>
</dbReference>
<evidence type="ECO:0000313" key="10">
    <source>
        <dbReference type="EMBL" id="MBK6088645.1"/>
    </source>
</evidence>
<accession>A0A934U115</accession>
<dbReference type="NCBIfam" id="TIGR00036">
    <property type="entry name" value="dapB"/>
    <property type="match status" value="1"/>
</dbReference>
<proteinExistence type="predicted"/>
<dbReference type="PANTHER" id="PTHR20836:SF7">
    <property type="entry name" value="4-HYDROXY-TETRAHYDRODIPICOLINATE REDUCTASE"/>
    <property type="match status" value="1"/>
</dbReference>
<keyword evidence="2" id="KW-0028">Amino-acid biosynthesis</keyword>
<keyword evidence="11" id="KW-1185">Reference proteome</keyword>
<keyword evidence="7" id="KW-0457">Lysine biosynthesis</keyword>
<evidence type="ECO:0000256" key="1">
    <source>
        <dbReference type="ARBA" id="ARBA00022490"/>
    </source>
</evidence>
<evidence type="ECO:0000256" key="7">
    <source>
        <dbReference type="ARBA" id="ARBA00023154"/>
    </source>
</evidence>
<evidence type="ECO:0000256" key="4">
    <source>
        <dbReference type="ARBA" id="ARBA00022915"/>
    </source>
</evidence>
<evidence type="ECO:0000256" key="6">
    <source>
        <dbReference type="ARBA" id="ARBA00023027"/>
    </source>
</evidence>
<evidence type="ECO:0000256" key="2">
    <source>
        <dbReference type="ARBA" id="ARBA00022605"/>
    </source>
</evidence>
<dbReference type="Gene3D" id="3.30.360.10">
    <property type="entry name" value="Dihydrodipicolinate Reductase, domain 2"/>
    <property type="match status" value="1"/>
</dbReference>
<evidence type="ECO:0000313" key="11">
    <source>
        <dbReference type="Proteomes" id="UP000633365"/>
    </source>
</evidence>
<comment type="caution">
    <text evidence="10">The sequence shown here is derived from an EMBL/GenBank/DDBJ whole genome shotgun (WGS) entry which is preliminary data.</text>
</comment>
<keyword evidence="6" id="KW-0520">NAD</keyword>
<dbReference type="GO" id="GO:0009089">
    <property type="term" value="P:lysine biosynthetic process via diaminopimelate"/>
    <property type="evidence" value="ECO:0007669"/>
    <property type="project" value="UniProtKB-UniRule"/>
</dbReference>
<dbReference type="RefSeq" id="WP_201427524.1">
    <property type="nucleotide sequence ID" value="NZ_JAEQMG010000072.1"/>
</dbReference>
<protein>
    <recommendedName>
        <fullName evidence="8">4-hydroxy-tetrahydrodipicolinate reductase</fullName>
        <ecNumber evidence="8">1.17.1.8</ecNumber>
    </recommendedName>
</protein>
<dbReference type="GO" id="GO:0005829">
    <property type="term" value="C:cytosol"/>
    <property type="evidence" value="ECO:0007669"/>
    <property type="project" value="TreeGrafter"/>
</dbReference>
<keyword evidence="4" id="KW-0220">Diaminopimelate biosynthesis</keyword>
<dbReference type="InterPro" id="IPR022663">
    <property type="entry name" value="DapB_C"/>
</dbReference>
<keyword evidence="1" id="KW-0963">Cytoplasm</keyword>
<evidence type="ECO:0000259" key="9">
    <source>
        <dbReference type="Pfam" id="PF05173"/>
    </source>
</evidence>
<evidence type="ECO:0000256" key="5">
    <source>
        <dbReference type="ARBA" id="ARBA00023002"/>
    </source>
</evidence>
<reference evidence="10" key="1">
    <citation type="submission" date="2021-01" db="EMBL/GenBank/DDBJ databases">
        <title>Genome public.</title>
        <authorList>
            <person name="Liu C."/>
            <person name="Sun Q."/>
        </authorList>
    </citation>
    <scope>NUCLEOTIDE SEQUENCE</scope>
    <source>
        <strain evidence="10">M6</strain>
    </source>
</reference>
<feature type="non-terminal residue" evidence="10">
    <location>
        <position position="1"/>
    </location>
</feature>
<keyword evidence="5 10" id="KW-0560">Oxidoreductase</keyword>
<dbReference type="GO" id="GO:0019877">
    <property type="term" value="P:diaminopimelate biosynthetic process"/>
    <property type="evidence" value="ECO:0007669"/>
    <property type="project" value="UniProtKB-KW"/>
</dbReference>